<dbReference type="Pfam" id="PF14215">
    <property type="entry name" value="bHLH-MYC_N"/>
    <property type="match status" value="1"/>
</dbReference>
<evidence type="ECO:0000313" key="7">
    <source>
        <dbReference type="EMBL" id="KAK6146498.1"/>
    </source>
</evidence>
<comment type="subcellular location">
    <subcellularLocation>
        <location evidence="1">Nucleus</location>
    </subcellularLocation>
</comment>
<gene>
    <name evidence="7" type="ORF">DH2020_020367</name>
</gene>
<protein>
    <recommendedName>
        <fullName evidence="6">BHLH domain-containing protein</fullName>
    </recommendedName>
</protein>
<dbReference type="InterPro" id="IPR043561">
    <property type="entry name" value="LHW-like"/>
</dbReference>
<keyword evidence="3" id="KW-0804">Transcription</keyword>
<evidence type="ECO:0000256" key="2">
    <source>
        <dbReference type="ARBA" id="ARBA00023015"/>
    </source>
</evidence>
<evidence type="ECO:0000259" key="6">
    <source>
        <dbReference type="PROSITE" id="PS50888"/>
    </source>
</evidence>
<dbReference type="PANTHER" id="PTHR46196:SF2">
    <property type="entry name" value="TRANSCRIPTION FACTOR BHLH157"/>
    <property type="match status" value="1"/>
</dbReference>
<dbReference type="PROSITE" id="PS50888">
    <property type="entry name" value="BHLH"/>
    <property type="match status" value="1"/>
</dbReference>
<evidence type="ECO:0000313" key="8">
    <source>
        <dbReference type="Proteomes" id="UP001318860"/>
    </source>
</evidence>
<evidence type="ECO:0000256" key="3">
    <source>
        <dbReference type="ARBA" id="ARBA00023163"/>
    </source>
</evidence>
<dbReference type="EMBL" id="JABTTQ020000011">
    <property type="protein sequence ID" value="KAK6146498.1"/>
    <property type="molecule type" value="Genomic_DNA"/>
</dbReference>
<dbReference type="PANTHER" id="PTHR46196">
    <property type="entry name" value="TRANSCRIPTION FACTOR BHLH155-LIKE ISOFORM X1-RELATED"/>
    <property type="match status" value="1"/>
</dbReference>
<evidence type="ECO:0000256" key="5">
    <source>
        <dbReference type="SAM" id="MobiDB-lite"/>
    </source>
</evidence>
<accession>A0ABR0WFW9</accession>
<comment type="caution">
    <text evidence="7">The sequence shown here is derived from an EMBL/GenBank/DDBJ whole genome shotgun (WGS) entry which is preliminary data.</text>
</comment>
<keyword evidence="8" id="KW-1185">Reference proteome</keyword>
<evidence type="ECO:0000256" key="1">
    <source>
        <dbReference type="ARBA" id="ARBA00004123"/>
    </source>
</evidence>
<dbReference type="Pfam" id="PF23176">
    <property type="entry name" value="bHLH_LHW"/>
    <property type="match status" value="1"/>
</dbReference>
<proteinExistence type="predicted"/>
<feature type="region of interest" description="Disordered" evidence="5">
    <location>
        <begin position="412"/>
        <end position="440"/>
    </location>
</feature>
<organism evidence="7 8">
    <name type="scientific">Rehmannia glutinosa</name>
    <name type="common">Chinese foxglove</name>
    <dbReference type="NCBI Taxonomy" id="99300"/>
    <lineage>
        <taxon>Eukaryota</taxon>
        <taxon>Viridiplantae</taxon>
        <taxon>Streptophyta</taxon>
        <taxon>Embryophyta</taxon>
        <taxon>Tracheophyta</taxon>
        <taxon>Spermatophyta</taxon>
        <taxon>Magnoliopsida</taxon>
        <taxon>eudicotyledons</taxon>
        <taxon>Gunneridae</taxon>
        <taxon>Pentapetalae</taxon>
        <taxon>asterids</taxon>
        <taxon>lamiids</taxon>
        <taxon>Lamiales</taxon>
        <taxon>Orobanchaceae</taxon>
        <taxon>Rehmannieae</taxon>
        <taxon>Rehmannia</taxon>
    </lineage>
</organism>
<dbReference type="InterPro" id="IPR025610">
    <property type="entry name" value="MYC/MYB_N"/>
</dbReference>
<dbReference type="Proteomes" id="UP001318860">
    <property type="component" value="Unassembled WGS sequence"/>
</dbReference>
<evidence type="ECO:0000256" key="4">
    <source>
        <dbReference type="ARBA" id="ARBA00023242"/>
    </source>
</evidence>
<keyword evidence="4" id="KW-0539">Nucleus</keyword>
<dbReference type="InterPro" id="IPR011598">
    <property type="entry name" value="bHLH_dom"/>
</dbReference>
<feature type="domain" description="BHLH" evidence="6">
    <location>
        <begin position="428"/>
        <end position="477"/>
    </location>
</feature>
<reference evidence="7 8" key="1">
    <citation type="journal article" date="2021" name="Comput. Struct. Biotechnol. J.">
        <title>De novo genome assembly of the potent medicinal plant Rehmannia glutinosa using nanopore technology.</title>
        <authorList>
            <person name="Ma L."/>
            <person name="Dong C."/>
            <person name="Song C."/>
            <person name="Wang X."/>
            <person name="Zheng X."/>
            <person name="Niu Y."/>
            <person name="Chen S."/>
            <person name="Feng W."/>
        </authorList>
    </citation>
    <scope>NUCLEOTIDE SEQUENCE [LARGE SCALE GENOMIC DNA]</scope>
    <source>
        <strain evidence="7">DH-2019</strain>
    </source>
</reference>
<sequence length="651" mass="71732">MGALIDSMLLQVHVLGGGVIGQVAFTENHLWMYSDAHQERQNSLASFENLEMFQDDSEFYSQFPMGIKTIALISVEPWGVVQFGSTEKNPETKDFVNRVKNLFRGMYTHQETKFLENEPPSDSQFFDSSTQFNSLLSVNQNLNQCANSEGFIQPNQSLFLPSQSYSSNNQLEQLLLESANLFDCSAKQALSNNSDCSVLTSSWPHSTISGLKQNVSFSKDMLTTQNITSSPLPIDHKSEKPSGLLTLDEFFQESDFAKANFNPGLDDDLSQLFAPFTNLSQATGLIPISGLSGNNSPIHLSKNLPTNSIQSSVTDAFGSNPGYKKPMAWNETLIPVGLDQLLDGVTSTSSCSFANQSSSAAKRRKIDNFSSSHNSFDGKLKSLNTIIELDSEVSNKERGSCIGDSCIMDAGNASSSTRQEEPAKNGKRKAKAATRPRPKDRQMIQDRLAELRELVPGGEKMSIDRLLERTIRHLNFMQSLTKHAECLKQIDKPKSEEVRKNNSSKGGGGVTWACEVGDQTMVCPLIVEDLITPGQMLIEILCEEQGFFLEIVDIIRGFGLIILKGVMEVRETKKIWAHFMVEAEGHRCVTRHEIFSSLIQLLQMSGQNPANAKSDGFGNAICSEVPLFNNCQPAAVSFPVNLTDALQCASL</sequence>
<name>A0ABR0WFW9_REHGL</name>
<keyword evidence="2" id="KW-0805">Transcription regulation</keyword>
<feature type="compositionally biased region" description="Basic residues" evidence="5">
    <location>
        <begin position="425"/>
        <end position="436"/>
    </location>
</feature>